<keyword evidence="5" id="KW-1185">Reference proteome</keyword>
<keyword evidence="3" id="KW-0479">Metal-binding</keyword>
<dbReference type="EMBL" id="QZMU01000001">
    <property type="protein sequence ID" value="RRQ21314.1"/>
    <property type="molecule type" value="Genomic_DNA"/>
</dbReference>
<dbReference type="AlphaFoldDB" id="A0A426QHT6"/>
<sequence>MATPFEIDFPRLQADIEALSQIGRREDMGLYRMAFSDGDMAGREWLAGRIEDAGLELYVDGAANVHARLGWDGERPSVMMGSHADTVPGAGHLDGALGVLVALECVRCFKDHDIPLRFPLEAVSFTDEEGRFGGMFGSQALCGFLTPEKIHQARDLDGIGIAEAMQARGLNAMDALRAARRPETIHAFLELHIEQGPVLDRHGVGIGVVDGIAGLFKWDVRLIGAANHAGTTPMTMRRDAFQGLAEFAMEITRILEEHGSPASVATVGRAQLFPGAANVVPGTVEFSLEVRDTDPRVLSQLNDACRRTLSTIARRRDLMFEFEVLSELEPVHCDKGLIETIAETAEQLGMEALRMPSGAAHDTQMLARLTRAGMIFVPSKEGRSHSPAEWTDWEDIQRGANLALQVLHRLAAE</sequence>
<gene>
    <name evidence="4" type="ORF">D6C00_04715</name>
</gene>
<keyword evidence="2 4" id="KW-0378">Hydrolase</keyword>
<keyword evidence="3" id="KW-0862">Zinc</keyword>
<organism evidence="4 5">
    <name type="scientific">Thiohalobacter thiocyanaticus</name>
    <dbReference type="NCBI Taxonomy" id="585455"/>
    <lineage>
        <taxon>Bacteria</taxon>
        <taxon>Pseudomonadati</taxon>
        <taxon>Pseudomonadota</taxon>
        <taxon>Gammaproteobacteria</taxon>
        <taxon>Thiohalobacterales</taxon>
        <taxon>Thiohalobacteraceae</taxon>
        <taxon>Thiohalobacter</taxon>
    </lineage>
</organism>
<dbReference type="Gene3D" id="3.40.630.10">
    <property type="entry name" value="Zn peptidases"/>
    <property type="match status" value="1"/>
</dbReference>
<dbReference type="OrthoDB" id="9808195at2"/>
<accession>A0A426QHT6</accession>
<dbReference type="PANTHER" id="PTHR32494:SF5">
    <property type="entry name" value="ALLANTOATE AMIDOHYDROLASE"/>
    <property type="match status" value="1"/>
</dbReference>
<evidence type="ECO:0000256" key="3">
    <source>
        <dbReference type="PIRSR" id="PIRSR001235-1"/>
    </source>
</evidence>
<dbReference type="SUPFAM" id="SSF55031">
    <property type="entry name" value="Bacterial exopeptidase dimerisation domain"/>
    <property type="match status" value="1"/>
</dbReference>
<dbReference type="SUPFAM" id="SSF53187">
    <property type="entry name" value="Zn-dependent exopeptidases"/>
    <property type="match status" value="1"/>
</dbReference>
<dbReference type="Pfam" id="PF01546">
    <property type="entry name" value="Peptidase_M20"/>
    <property type="match status" value="1"/>
</dbReference>
<dbReference type="RefSeq" id="WP_125180529.1">
    <property type="nucleotide sequence ID" value="NZ_QZMU01000001.1"/>
</dbReference>
<evidence type="ECO:0000313" key="4">
    <source>
        <dbReference type="EMBL" id="RRQ21314.1"/>
    </source>
</evidence>
<comment type="caution">
    <text evidence="4">The sequence shown here is derived from an EMBL/GenBank/DDBJ whole genome shotgun (WGS) entry which is preliminary data.</text>
</comment>
<dbReference type="InterPro" id="IPR002933">
    <property type="entry name" value="Peptidase_M20"/>
</dbReference>
<dbReference type="Gene3D" id="3.30.70.360">
    <property type="match status" value="1"/>
</dbReference>
<feature type="binding site" evidence="3">
    <location>
        <position position="94"/>
    </location>
    <ligand>
        <name>Zn(2+)</name>
        <dbReference type="ChEBI" id="CHEBI:29105"/>
        <label>2</label>
    </ligand>
</feature>
<dbReference type="Proteomes" id="UP000287798">
    <property type="component" value="Unassembled WGS sequence"/>
</dbReference>
<dbReference type="PIRSF" id="PIRSF001235">
    <property type="entry name" value="Amidase_carbamoylase"/>
    <property type="match status" value="1"/>
</dbReference>
<feature type="binding site" evidence="3">
    <location>
        <position position="385"/>
    </location>
    <ligand>
        <name>Zn(2+)</name>
        <dbReference type="ChEBI" id="CHEBI:29105"/>
        <label>2</label>
    </ligand>
</feature>
<dbReference type="NCBIfam" id="NF006771">
    <property type="entry name" value="PRK09290.1-5"/>
    <property type="match status" value="1"/>
</dbReference>
<comment type="similarity">
    <text evidence="1">Belongs to the peptidase M20 family.</text>
</comment>
<feature type="binding site" evidence="3">
    <location>
        <position position="192"/>
    </location>
    <ligand>
        <name>Zn(2+)</name>
        <dbReference type="ChEBI" id="CHEBI:29105"/>
        <label>1</label>
    </ligand>
</feature>
<dbReference type="PANTHER" id="PTHR32494">
    <property type="entry name" value="ALLANTOATE DEIMINASE-RELATED"/>
    <property type="match status" value="1"/>
</dbReference>
<dbReference type="GO" id="GO:0046872">
    <property type="term" value="F:metal ion binding"/>
    <property type="evidence" value="ECO:0007669"/>
    <property type="project" value="UniProtKB-KW"/>
</dbReference>
<reference evidence="4 5" key="1">
    <citation type="journal article" date="2010" name="Int. J. Syst. Evol. Microbiol.">
        <title>Thiohalobacter thiocyanaticus gen. nov., sp. nov., a moderately halophilic, sulfur-oxidizing gammaproteobacterium from hypersaline lakes, that utilizes thiocyanate.</title>
        <authorList>
            <person name="Sorokin D.Y."/>
            <person name="Kovaleva O.L."/>
            <person name="Tourova T.P."/>
            <person name="Muyzer G."/>
        </authorList>
    </citation>
    <scope>NUCLEOTIDE SEQUENCE [LARGE SCALE GENOMIC DNA]</scope>
    <source>
        <strain evidence="4 5">Hrh1</strain>
    </source>
</reference>
<feature type="binding site" evidence="3">
    <location>
        <position position="129"/>
    </location>
    <ligand>
        <name>Zn(2+)</name>
        <dbReference type="ChEBI" id="CHEBI:29105"/>
        <label>2</label>
    </ligand>
</feature>
<evidence type="ECO:0000256" key="2">
    <source>
        <dbReference type="ARBA" id="ARBA00022801"/>
    </source>
</evidence>
<feature type="binding site" evidence="3">
    <location>
        <position position="83"/>
    </location>
    <ligand>
        <name>Zn(2+)</name>
        <dbReference type="ChEBI" id="CHEBI:29105"/>
        <label>1</label>
    </ligand>
</feature>
<protein>
    <submittedName>
        <fullName evidence="4">Zn-dependent hydrolase</fullName>
    </submittedName>
</protein>
<dbReference type="GO" id="GO:0016813">
    <property type="term" value="F:hydrolase activity, acting on carbon-nitrogen (but not peptide) bonds, in linear amidines"/>
    <property type="evidence" value="ECO:0007669"/>
    <property type="project" value="InterPro"/>
</dbReference>
<feature type="binding site" evidence="3">
    <location>
        <position position="94"/>
    </location>
    <ligand>
        <name>Zn(2+)</name>
        <dbReference type="ChEBI" id="CHEBI:29105"/>
        <label>1</label>
    </ligand>
</feature>
<dbReference type="InterPro" id="IPR036264">
    <property type="entry name" value="Bact_exopeptidase_dim_dom"/>
</dbReference>
<evidence type="ECO:0000313" key="5">
    <source>
        <dbReference type="Proteomes" id="UP000287798"/>
    </source>
</evidence>
<evidence type="ECO:0000256" key="1">
    <source>
        <dbReference type="ARBA" id="ARBA00006153"/>
    </source>
</evidence>
<dbReference type="InterPro" id="IPR010158">
    <property type="entry name" value="Amidase_Cbmase"/>
</dbReference>
<dbReference type="NCBIfam" id="TIGR01879">
    <property type="entry name" value="hydantase"/>
    <property type="match status" value="1"/>
</dbReference>
<dbReference type="CDD" id="cd03884">
    <property type="entry name" value="M20_bAS"/>
    <property type="match status" value="1"/>
</dbReference>
<proteinExistence type="inferred from homology"/>
<comment type="cofactor">
    <cofactor evidence="3">
        <name>Zn(2+)</name>
        <dbReference type="ChEBI" id="CHEBI:29105"/>
    </cofactor>
    <text evidence="3">Binds 2 Zn(2+) ions per subunit.</text>
</comment>
<name>A0A426QHT6_9GAMM</name>